<evidence type="ECO:0000313" key="2">
    <source>
        <dbReference type="Proteomes" id="UP000177122"/>
    </source>
</evidence>
<dbReference type="EMBL" id="MHLI01000005">
    <property type="protein sequence ID" value="OGZ06135.1"/>
    <property type="molecule type" value="Genomic_DNA"/>
</dbReference>
<protein>
    <submittedName>
        <fullName evidence="1">Uncharacterized protein</fullName>
    </submittedName>
</protein>
<reference evidence="1 2" key="1">
    <citation type="journal article" date="2016" name="Nat. Commun.">
        <title>Thousands of microbial genomes shed light on interconnected biogeochemical processes in an aquifer system.</title>
        <authorList>
            <person name="Anantharaman K."/>
            <person name="Brown C.T."/>
            <person name="Hug L.A."/>
            <person name="Sharon I."/>
            <person name="Castelle C.J."/>
            <person name="Probst A.J."/>
            <person name="Thomas B.C."/>
            <person name="Singh A."/>
            <person name="Wilkins M.J."/>
            <person name="Karaoz U."/>
            <person name="Brodie E.L."/>
            <person name="Williams K.H."/>
            <person name="Hubbard S.S."/>
            <person name="Banfield J.F."/>
        </authorList>
    </citation>
    <scope>NUCLEOTIDE SEQUENCE [LARGE SCALE GENOMIC DNA]</scope>
</reference>
<accession>A0A1G2CXN5</accession>
<evidence type="ECO:0000313" key="1">
    <source>
        <dbReference type="EMBL" id="OGZ06135.1"/>
    </source>
</evidence>
<name>A0A1G2CXN5_9BACT</name>
<comment type="caution">
    <text evidence="1">The sequence shown here is derived from an EMBL/GenBank/DDBJ whole genome shotgun (WGS) entry which is preliminary data.</text>
</comment>
<proteinExistence type="predicted"/>
<sequence length="102" mass="11327">MTQAMLSKAGAIKVETRLRLEVSPEITARYDRNEGAPSISIYWGELLVASIRRSEKKIFVSAVTFPFLDSQLYDKQTRLNAVLMKVSEEAGAVFQGPSSFAI</sequence>
<dbReference type="AlphaFoldDB" id="A0A1G2CXN5"/>
<dbReference type="Proteomes" id="UP000177122">
    <property type="component" value="Unassembled WGS sequence"/>
</dbReference>
<gene>
    <name evidence="1" type="ORF">A2845_01830</name>
</gene>
<organism evidence="1 2">
    <name type="scientific">Candidatus Lloydbacteria bacterium RIFCSPHIGHO2_01_FULL_49_22</name>
    <dbReference type="NCBI Taxonomy" id="1798658"/>
    <lineage>
        <taxon>Bacteria</taxon>
        <taxon>Candidatus Lloydiibacteriota</taxon>
    </lineage>
</organism>